<gene>
    <name evidence="1" type="ORF">SAMN02910291_01465</name>
</gene>
<protein>
    <submittedName>
        <fullName evidence="1">Uncharacterized protein</fullName>
    </submittedName>
</protein>
<dbReference type="EMBL" id="FPIW01000022">
    <property type="protein sequence ID" value="SFW47806.1"/>
    <property type="molecule type" value="Genomic_DNA"/>
</dbReference>
<dbReference type="AlphaFoldDB" id="A0AA94HSS5"/>
<organism evidence="1 2">
    <name type="scientific">Desulfovibrio desulfuricans</name>
    <dbReference type="NCBI Taxonomy" id="876"/>
    <lineage>
        <taxon>Bacteria</taxon>
        <taxon>Pseudomonadati</taxon>
        <taxon>Thermodesulfobacteriota</taxon>
        <taxon>Desulfovibrionia</taxon>
        <taxon>Desulfovibrionales</taxon>
        <taxon>Desulfovibrionaceae</taxon>
        <taxon>Desulfovibrio</taxon>
    </lineage>
</organism>
<accession>A0AA94HSS5</accession>
<comment type="caution">
    <text evidence="1">The sequence shown here is derived from an EMBL/GenBank/DDBJ whole genome shotgun (WGS) entry which is preliminary data.</text>
</comment>
<sequence length="280" mass="31521">MCIFLKNTFQPLWKDRPQAAMHLLSIFFHRLRHVLAHAKPGAPFMRVLLLASICMLAGTSGASALTASKGLSFYARDMEFYYKENRPETLPGILRSFDAQNVLYDRQKQLTLAAFLAESLKTDPAARRRLLPLVPSLSRDGKRTLAWAVHLARLTDEAALMQLLLDEKDAILLQQIQHNPTPLLQWDLTREKTVLQMYWAAYTASGNTAYLDAIIDAALRYADLNSSGRQNDPAFAVSQTAAASLYEMAPRHESVQDRVRQRLDGLSGPQAETLRTILRK</sequence>
<proteinExistence type="predicted"/>
<evidence type="ECO:0000313" key="1">
    <source>
        <dbReference type="EMBL" id="SFW47806.1"/>
    </source>
</evidence>
<name>A0AA94HSS5_DESDE</name>
<dbReference type="Proteomes" id="UP000182680">
    <property type="component" value="Unassembled WGS sequence"/>
</dbReference>
<reference evidence="2" key="1">
    <citation type="submission" date="2016-11" db="EMBL/GenBank/DDBJ databases">
        <authorList>
            <person name="Jaros S."/>
            <person name="Januszkiewicz K."/>
            <person name="Wedrychowicz H."/>
        </authorList>
    </citation>
    <scope>NUCLEOTIDE SEQUENCE [LARGE SCALE GENOMIC DNA]</scope>
    <source>
        <strain evidence="2">DSM 7057</strain>
    </source>
</reference>
<evidence type="ECO:0000313" key="2">
    <source>
        <dbReference type="Proteomes" id="UP000182680"/>
    </source>
</evidence>